<dbReference type="RefSeq" id="WP_188709805.1">
    <property type="nucleotide sequence ID" value="NZ_BMIG01000017.1"/>
</dbReference>
<gene>
    <name evidence="1" type="ORF">GCM10011496_35100</name>
</gene>
<accession>A0A916WM77</accession>
<sequence>MAQVTIYVKESALEAAKIAASRAKISVSQWFAQFAEAQEQKQKQSWPEFFAEVDQLLLREPEAVDGWNELLKDRYAGLGVDAPRESF</sequence>
<dbReference type="Proteomes" id="UP000620596">
    <property type="component" value="Unassembled WGS sequence"/>
</dbReference>
<keyword evidence="2" id="KW-1185">Reference proteome</keyword>
<reference evidence="1" key="1">
    <citation type="journal article" date="2014" name="Int. J. Syst. Evol. Microbiol.">
        <title>Complete genome sequence of Corynebacterium casei LMG S-19264T (=DSM 44701T), isolated from a smear-ripened cheese.</title>
        <authorList>
            <consortium name="US DOE Joint Genome Institute (JGI-PGF)"/>
            <person name="Walter F."/>
            <person name="Albersmeier A."/>
            <person name="Kalinowski J."/>
            <person name="Ruckert C."/>
        </authorList>
    </citation>
    <scope>NUCLEOTIDE SEQUENCE</scope>
    <source>
        <strain evidence="1">CGMCC 1.15322</strain>
    </source>
</reference>
<dbReference type="EMBL" id="BMIG01000017">
    <property type="protein sequence ID" value="GGB11127.1"/>
    <property type="molecule type" value="Genomic_DNA"/>
</dbReference>
<evidence type="ECO:0000313" key="2">
    <source>
        <dbReference type="Proteomes" id="UP000620596"/>
    </source>
</evidence>
<comment type="caution">
    <text evidence="1">The sequence shown here is derived from an EMBL/GenBank/DDBJ whole genome shotgun (WGS) entry which is preliminary data.</text>
</comment>
<dbReference type="AlphaFoldDB" id="A0A916WM77"/>
<name>A0A916WM77_9BURK</name>
<evidence type="ECO:0000313" key="1">
    <source>
        <dbReference type="EMBL" id="GGB11127.1"/>
    </source>
</evidence>
<proteinExistence type="predicted"/>
<reference evidence="1" key="2">
    <citation type="submission" date="2020-09" db="EMBL/GenBank/DDBJ databases">
        <authorList>
            <person name="Sun Q."/>
            <person name="Zhou Y."/>
        </authorList>
    </citation>
    <scope>NUCLEOTIDE SEQUENCE</scope>
    <source>
        <strain evidence="1">CGMCC 1.15322</strain>
    </source>
</reference>
<organism evidence="1 2">
    <name type="scientific">Polaromonas eurypsychrophila</name>
    <dbReference type="NCBI Taxonomy" id="1614635"/>
    <lineage>
        <taxon>Bacteria</taxon>
        <taxon>Pseudomonadati</taxon>
        <taxon>Pseudomonadota</taxon>
        <taxon>Betaproteobacteria</taxon>
        <taxon>Burkholderiales</taxon>
        <taxon>Comamonadaceae</taxon>
        <taxon>Polaromonas</taxon>
    </lineage>
</organism>
<protein>
    <submittedName>
        <fullName evidence="1">Uncharacterized protein</fullName>
    </submittedName>
</protein>